<gene>
    <name evidence="1" type="ORF">C451_01513</name>
</gene>
<accession>M0NHK5</accession>
<keyword evidence="2" id="KW-1185">Reference proteome</keyword>
<dbReference type="AlphaFoldDB" id="M0NHK5"/>
<sequence>METETWIERVIINQLTTHDRRYKHDYGGVEETTDELLADCAELDAITAESEESGPELPSIEQMLTAEADLEPEVENTLKTLQERGLIERVRERKRLGPPLEMGDYGTTIVWKPTVEGRAEARAIREAYSAEVEALVESYDEKSDEFREEIISVAKTHGILPSHF</sequence>
<dbReference type="Proteomes" id="UP000011680">
    <property type="component" value="Unassembled WGS sequence"/>
</dbReference>
<comment type="caution">
    <text evidence="1">The sequence shown here is derived from an EMBL/GenBank/DDBJ whole genome shotgun (WGS) entry which is preliminary data.</text>
</comment>
<dbReference type="PATRIC" id="fig|1227457.3.peg.268"/>
<organism evidence="1 2">
    <name type="scientific">Halococcus thailandensis JCM 13552</name>
    <dbReference type="NCBI Taxonomy" id="1227457"/>
    <lineage>
        <taxon>Archaea</taxon>
        <taxon>Methanobacteriati</taxon>
        <taxon>Methanobacteriota</taxon>
        <taxon>Stenosarchaea group</taxon>
        <taxon>Halobacteria</taxon>
        <taxon>Halobacteriales</taxon>
        <taxon>Halococcaceae</taxon>
        <taxon>Halococcus</taxon>
    </lineage>
</organism>
<proteinExistence type="predicted"/>
<dbReference type="eggNOG" id="ENOG502N5SK">
    <property type="taxonomic scope" value="Archaea"/>
</dbReference>
<dbReference type="EMBL" id="AOMF01000030">
    <property type="protein sequence ID" value="EMA56589.1"/>
    <property type="molecule type" value="Genomic_DNA"/>
</dbReference>
<name>M0NHK5_9EURY</name>
<evidence type="ECO:0008006" key="3">
    <source>
        <dbReference type="Google" id="ProtNLM"/>
    </source>
</evidence>
<dbReference type="RefSeq" id="WP_007736870.1">
    <property type="nucleotide sequence ID" value="NZ_AOMF01000030.1"/>
</dbReference>
<dbReference type="OrthoDB" id="325981at2157"/>
<evidence type="ECO:0000313" key="2">
    <source>
        <dbReference type="Proteomes" id="UP000011680"/>
    </source>
</evidence>
<protein>
    <recommendedName>
        <fullName evidence="3">MarR family transcriptional regulator</fullName>
    </recommendedName>
</protein>
<evidence type="ECO:0000313" key="1">
    <source>
        <dbReference type="EMBL" id="EMA56589.1"/>
    </source>
</evidence>
<reference evidence="1 2" key="1">
    <citation type="journal article" date="2014" name="PLoS Genet.">
        <title>Phylogenetically driven sequencing of extremely halophilic archaea reveals strategies for static and dynamic osmo-response.</title>
        <authorList>
            <person name="Becker E.A."/>
            <person name="Seitzer P.M."/>
            <person name="Tritt A."/>
            <person name="Larsen D."/>
            <person name="Krusor M."/>
            <person name="Yao A.I."/>
            <person name="Wu D."/>
            <person name="Madern D."/>
            <person name="Eisen J.A."/>
            <person name="Darling A.E."/>
            <person name="Facciotti M.T."/>
        </authorList>
    </citation>
    <scope>NUCLEOTIDE SEQUENCE [LARGE SCALE GENOMIC DNA]</scope>
    <source>
        <strain evidence="1 2">JCM 13552</strain>
    </source>
</reference>